<evidence type="ECO:0000256" key="2">
    <source>
        <dbReference type="ARBA" id="ARBA00022691"/>
    </source>
</evidence>
<dbReference type="HAMAP" id="MF_01921">
    <property type="entry name" value="TYW1_archaea"/>
    <property type="match status" value="1"/>
</dbReference>
<dbReference type="SUPFAM" id="SSF102114">
    <property type="entry name" value="Radical SAM enzymes"/>
    <property type="match status" value="1"/>
</dbReference>
<keyword evidence="4 9" id="KW-0479">Metal-binding</keyword>
<comment type="cofactor">
    <cofactor evidence="9">
        <name>[4Fe-4S] cluster</name>
        <dbReference type="ChEBI" id="CHEBI:49883"/>
    </cofactor>
    <text evidence="9">Binds 2 [4Fe-4S] clusters. Binds 1 [4Fe-4S] cluster coordinated with 3 cysteines and an exchangeable S-adenosyl-L-methionine.</text>
</comment>
<feature type="binding site" evidence="9">
    <location>
        <position position="35"/>
    </location>
    <ligand>
        <name>[4Fe-4S] cluster</name>
        <dbReference type="ChEBI" id="CHEBI:49883"/>
        <label>1</label>
    </ligand>
</feature>
<evidence type="ECO:0000256" key="4">
    <source>
        <dbReference type="ARBA" id="ARBA00022723"/>
    </source>
</evidence>
<comment type="subunit">
    <text evidence="9">Monomer.</text>
</comment>
<dbReference type="GO" id="GO:0046872">
    <property type="term" value="F:metal ion binding"/>
    <property type="evidence" value="ECO:0007669"/>
    <property type="project" value="UniProtKB-KW"/>
</dbReference>
<keyword evidence="12" id="KW-1185">Reference proteome</keyword>
<dbReference type="GO" id="GO:0051539">
    <property type="term" value="F:4 iron, 4 sulfur cluster binding"/>
    <property type="evidence" value="ECO:0007669"/>
    <property type="project" value="UniProtKB-UniRule"/>
</dbReference>
<evidence type="ECO:0000313" key="11">
    <source>
        <dbReference type="EMBL" id="WMW21621.1"/>
    </source>
</evidence>
<evidence type="ECO:0000313" key="12">
    <source>
        <dbReference type="Proteomes" id="UP001183006"/>
    </source>
</evidence>
<dbReference type="PANTHER" id="PTHR13930">
    <property type="entry name" value="S-ADENOSYL-L-METHIONINE-DEPENDENT TRNA 4-DEMETHYLWYOSINE SYNTHASE"/>
    <property type="match status" value="1"/>
</dbReference>
<dbReference type="InterPro" id="IPR013917">
    <property type="entry name" value="tRNA_wybutosine-synth"/>
</dbReference>
<feature type="binding site" evidence="9">
    <location>
        <position position="70"/>
    </location>
    <ligand>
        <name>[4Fe-4S] cluster</name>
        <dbReference type="ChEBI" id="CHEBI:49883"/>
        <label>2</label>
        <note>4Fe-4S-S-AdoMet</note>
    </ligand>
</feature>
<name>A0AA51UEE2_9EURY</name>
<evidence type="ECO:0000256" key="3">
    <source>
        <dbReference type="ARBA" id="ARBA00022694"/>
    </source>
</evidence>
<dbReference type="GO" id="GO:0008033">
    <property type="term" value="P:tRNA processing"/>
    <property type="evidence" value="ECO:0007669"/>
    <property type="project" value="UniProtKB-UniRule"/>
</dbReference>
<keyword evidence="7 9" id="KW-0456">Lyase</keyword>
<evidence type="ECO:0000256" key="5">
    <source>
        <dbReference type="ARBA" id="ARBA00023004"/>
    </source>
</evidence>
<keyword evidence="9" id="KW-0963">Cytoplasm</keyword>
<reference evidence="11" key="1">
    <citation type="submission" date="2023-08" db="EMBL/GenBank/DDBJ databases">
        <title>Methanolobus mangrovi sp. nov. and Methanolobus sediminis sp. nov, two novel methylotrophic methanogens isolated from mangrove sediments in China.</title>
        <authorList>
            <person name="Zhou J."/>
        </authorList>
    </citation>
    <scope>NUCLEOTIDE SEQUENCE</scope>
    <source>
        <strain evidence="11">FTZ2</strain>
    </source>
</reference>
<feature type="binding site" evidence="9">
    <location>
        <position position="48"/>
    </location>
    <ligand>
        <name>[4Fe-4S] cluster</name>
        <dbReference type="ChEBI" id="CHEBI:49883"/>
        <label>1</label>
    </ligand>
</feature>
<dbReference type="RefSeq" id="WP_309307410.1">
    <property type="nucleotide sequence ID" value="NZ_CP133594.1"/>
</dbReference>
<organism evidence="11 12">
    <name type="scientific">Methanolobus mangrovi</name>
    <dbReference type="NCBI Taxonomy" id="3072977"/>
    <lineage>
        <taxon>Archaea</taxon>
        <taxon>Methanobacteriati</taxon>
        <taxon>Methanobacteriota</taxon>
        <taxon>Stenosarchaea group</taxon>
        <taxon>Methanomicrobia</taxon>
        <taxon>Methanosarcinales</taxon>
        <taxon>Methanosarcinaceae</taxon>
        <taxon>Methanolobus</taxon>
    </lineage>
</organism>
<evidence type="ECO:0000256" key="1">
    <source>
        <dbReference type="ARBA" id="ARBA00022485"/>
    </source>
</evidence>
<dbReference type="SFLD" id="SFLDF00284">
    <property type="entry name" value="tRNA_wybutosine-synthesizing"/>
    <property type="match status" value="1"/>
</dbReference>
<evidence type="ECO:0000256" key="8">
    <source>
        <dbReference type="ARBA" id="ARBA00049466"/>
    </source>
</evidence>
<protein>
    <recommendedName>
        <fullName evidence="9">S-adenosyl-L-methionine-dependent tRNA 4-demethylwyosine synthase</fullName>
        <ecNumber evidence="9">4.1.3.44</ecNumber>
    </recommendedName>
    <alternativeName>
        <fullName evidence="9">tRNA wyosine derivatives biosynthesis protein Taw1</fullName>
    </alternativeName>
</protein>
<dbReference type="Proteomes" id="UP001183006">
    <property type="component" value="Chromosome"/>
</dbReference>
<dbReference type="Pfam" id="PF08608">
    <property type="entry name" value="Wyosine_form"/>
    <property type="match status" value="1"/>
</dbReference>
<dbReference type="GO" id="GO:0102521">
    <property type="term" value="F:tRNA-4-demethylwyosine synthase activity"/>
    <property type="evidence" value="ECO:0007669"/>
    <property type="project" value="UniProtKB-EC"/>
</dbReference>
<keyword evidence="6 9" id="KW-0411">Iron-sulfur</keyword>
<dbReference type="InterPro" id="IPR058240">
    <property type="entry name" value="rSAM_sf"/>
</dbReference>
<comment type="similarity">
    <text evidence="9">Belongs to the TYW1 family.</text>
</comment>
<feature type="binding site" evidence="9">
    <location>
        <position position="61"/>
    </location>
    <ligand>
        <name>[4Fe-4S] cluster</name>
        <dbReference type="ChEBI" id="CHEBI:49883"/>
        <label>1</label>
    </ligand>
</feature>
<feature type="binding site" evidence="9">
    <location>
        <position position="74"/>
    </location>
    <ligand>
        <name>[4Fe-4S] cluster</name>
        <dbReference type="ChEBI" id="CHEBI:49883"/>
        <label>2</label>
        <note>4Fe-4S-S-AdoMet</note>
    </ligand>
</feature>
<dbReference type="EC" id="4.1.3.44" evidence="9"/>
<dbReference type="InterPro" id="IPR013785">
    <property type="entry name" value="Aldolase_TIM"/>
</dbReference>
<evidence type="ECO:0000256" key="9">
    <source>
        <dbReference type="HAMAP-Rule" id="MF_01921"/>
    </source>
</evidence>
<dbReference type="Pfam" id="PF04055">
    <property type="entry name" value="Radical_SAM"/>
    <property type="match status" value="1"/>
</dbReference>
<dbReference type="Gene3D" id="3.20.20.70">
    <property type="entry name" value="Aldolase class I"/>
    <property type="match status" value="1"/>
</dbReference>
<comment type="function">
    <text evidence="9">Component of the wyosine derivatives biosynthesis pathway that catalyzes the condensation of N-methylguanine with 2 carbon atoms from pyruvate to form the tricyclic 4-demethylwyosine (imG-14) on guanosine-37 of tRNA(Phe).</text>
</comment>
<evidence type="ECO:0000256" key="6">
    <source>
        <dbReference type="ARBA" id="ARBA00023014"/>
    </source>
</evidence>
<dbReference type="PANTHER" id="PTHR13930:SF0">
    <property type="entry name" value="S-ADENOSYL-L-METHIONINE-DEPENDENT TRNA 4-DEMETHYLWYOSINE SYNTHASE TYW1-RELATED"/>
    <property type="match status" value="1"/>
</dbReference>
<sequence>MSRRKEKDIEITDFKSLLKKQGYSLAGKHSAVKTCLWLRRSIKDEGECYKSVFYGIHSHRCLQMTPTLMCNQKCLHCWRPTEVDVPMPVEWNSPVEIVGSSIESQRKLISGFGDSAPLERWNEGKNPRHVAISLSGEPTLFPHLPELIDEFKTQGFTTFVVSNGTVPDMMSKINPAQLYMSLDAPDRETYEKVCVPKSSSLWDNILKSLEVLKTKETRTVIRITLIKGVNMFNSEGFAELIRIAEPDYIEVKAYMHLGFSRKRLPREAMPSHEEVMEFSEELAEHLGYKVAGDVEVSRVVLLSKDGLVSHLM</sequence>
<dbReference type="InterPro" id="IPR007197">
    <property type="entry name" value="rSAM"/>
</dbReference>
<comment type="subcellular location">
    <subcellularLocation>
        <location evidence="9">Cytoplasm</location>
    </subcellularLocation>
</comment>
<dbReference type="EMBL" id="CP133594">
    <property type="protein sequence ID" value="WMW21621.1"/>
    <property type="molecule type" value="Genomic_DNA"/>
</dbReference>
<dbReference type="KEGG" id="mmav:RE476_09515"/>
<keyword evidence="3 9" id="KW-0819">tRNA processing</keyword>
<dbReference type="SFLD" id="SFLDG01071">
    <property type="entry name" value="tRNA_wybutosine-synthesizing"/>
    <property type="match status" value="1"/>
</dbReference>
<keyword evidence="5 9" id="KW-0408">Iron</keyword>
<keyword evidence="1 9" id="KW-0004">4Fe-4S</keyword>
<dbReference type="GO" id="GO:0005737">
    <property type="term" value="C:cytoplasm"/>
    <property type="evidence" value="ECO:0007669"/>
    <property type="project" value="UniProtKB-SubCell"/>
</dbReference>
<keyword evidence="2 9" id="KW-0949">S-adenosyl-L-methionine</keyword>
<dbReference type="InterPro" id="IPR034556">
    <property type="entry name" value="tRNA_wybutosine-synthase"/>
</dbReference>
<dbReference type="PROSITE" id="PS51918">
    <property type="entry name" value="RADICAL_SAM"/>
    <property type="match status" value="1"/>
</dbReference>
<feature type="binding site" evidence="9">
    <location>
        <position position="77"/>
    </location>
    <ligand>
        <name>[4Fe-4S] cluster</name>
        <dbReference type="ChEBI" id="CHEBI:49883"/>
        <label>2</label>
        <note>4Fe-4S-S-AdoMet</note>
    </ligand>
</feature>
<dbReference type="AlphaFoldDB" id="A0AA51UEE2"/>
<evidence type="ECO:0000256" key="7">
    <source>
        <dbReference type="ARBA" id="ARBA00023239"/>
    </source>
</evidence>
<accession>A0AA51UEE2</accession>
<dbReference type="NCBIfam" id="TIGR03972">
    <property type="entry name" value="rSAM_TYW1"/>
    <property type="match status" value="1"/>
</dbReference>
<feature type="domain" description="Radical SAM core" evidence="10">
    <location>
        <begin position="54"/>
        <end position="289"/>
    </location>
</feature>
<gene>
    <name evidence="11" type="primary">twy1</name>
    <name evidence="9" type="synonym">taw1</name>
    <name evidence="11" type="ORF">RE476_09515</name>
</gene>
<dbReference type="InterPro" id="IPR023993">
    <property type="entry name" value="TYW1_archaea"/>
</dbReference>
<proteinExistence type="inferred from homology"/>
<dbReference type="SFLD" id="SFLDS00029">
    <property type="entry name" value="Radical_SAM"/>
    <property type="match status" value="1"/>
</dbReference>
<dbReference type="GeneID" id="84230378"/>
<evidence type="ECO:0000259" key="10">
    <source>
        <dbReference type="PROSITE" id="PS51918"/>
    </source>
</evidence>
<comment type="catalytic activity">
    <reaction evidence="8 9">
        <text>N(1)-methylguanosine(37) in tRNA(Phe) + pyruvate + S-adenosyl-L-methionine = 4-demethylwyosine(37) in tRNA(Phe) + 5'-deoxyadenosine + L-methionine + CO2 + H2O</text>
        <dbReference type="Rhea" id="RHEA:36347"/>
        <dbReference type="Rhea" id="RHEA-COMP:10164"/>
        <dbReference type="Rhea" id="RHEA-COMP:10165"/>
        <dbReference type="ChEBI" id="CHEBI:15361"/>
        <dbReference type="ChEBI" id="CHEBI:15377"/>
        <dbReference type="ChEBI" id="CHEBI:16526"/>
        <dbReference type="ChEBI" id="CHEBI:17319"/>
        <dbReference type="ChEBI" id="CHEBI:57844"/>
        <dbReference type="ChEBI" id="CHEBI:59789"/>
        <dbReference type="ChEBI" id="CHEBI:64315"/>
        <dbReference type="ChEBI" id="CHEBI:73542"/>
        <dbReference type="EC" id="4.1.3.44"/>
    </reaction>
</comment>
<dbReference type="CDD" id="cd01335">
    <property type="entry name" value="Radical_SAM"/>
    <property type="match status" value="1"/>
</dbReference>